<dbReference type="PROSITE" id="PS51194">
    <property type="entry name" value="HELICASE_CTER"/>
    <property type="match status" value="1"/>
</dbReference>
<sequence length="1177" mass="135353">MEPQGTAMSVGGELSLSTDAPTPNEKNTSLLYKLLYGSSSIEEVLSKSRKHFNNKFGTINKAIPNRRRGNIVTEQPSNLLGTAKPYQMEGLRWLVSLYDRNINGILADEMGLGKTFQTISLMAYLKEKRGINGLHLVLAPKSTIGNWINEINRFCPSLRTLKFIGPKEERAQMIATELDPEKYDVIVTSYEICCKAKNALGKLHFHYVIIDEAHRIKNEESKLSEVVRCFITENRLLITGTPLQNNLKELWALLNFLFPEVFDSSDEFNMEFDLVGPKDISQEEREQRNLDIISKLQSILQPFMLRRSKKDVLKEMPPKNELLLMIPLSAMQKRLYKDLLRKGVPELGSEDSHSTVVKGQLLNLAMQLRKTCNHPYLFEGLEDPNEDPFGEHLIENSGKLTILDKLLGRLLTSNSRILIFCQMSRMLDILEDYCRARGYPYFRIDGKTAGDDRDQQISSFNSPDSTVNIFLLSTRAGGLGINLATADVVILYDSDWNPQVDLQAIDRAHRIGQLKPVHVYRLVHEYTIEEKIIERATMKLQLDSAVIQSGQLGQKELLELIQFGAGHIFKAGDEAITEADLDAILSRGQERAEMLNNKLQERTKKSLLDFSNPTNTEQLYEYDAPEDEDAKLDRQIWEELAAAAPYQDEASREREMRRRMRTTAARIVDMEDDRSTPMYIRATQFQDWQFFNKAELAKLNRMEQELGDLDDETREKRDRLMAEGFPDWTKRHLNSFVRANALYSRYNIESIAAYMKDKTYDEVARYSKVFWQRYSTISNWEKHIKRIEQGEDVLLKRNQLHQIVVGKQKSLTTPWVGTEVIFSTHRGKCTFTDEHDRWLMNAISSVGYGDWEDVAELVRLDPKFQFDTFFRTRAANELSKRADYIVKYIVKEVSFIILSLKTLQDMKGDIDEEGWTYVKGSRTPPQLNVNIHRSHTVDELVCRSESEEIKNAVAHVLREGKEFLKPIIKKIRKHVLRCSGIRIVALGLGSPTALSMPLTRSFRYQFASCLIVREVFRVEAVDVFDPIMDVNDIEICRSLLEDWHPDVKCILRYMKDPSWVLEEDDDTTESHGNATCVLLWMPHCEAELYKKVLVDVYAGEDPLNSARALARVEPSPSTMRYDLSNTILVGNSLKHYQGEKSIPQHILDRVVEAALPDFTPFYRAFSDSYVTEFRTLC</sequence>
<dbReference type="InterPro" id="IPR014001">
    <property type="entry name" value="Helicase_ATP-bd"/>
</dbReference>
<feature type="coiled-coil region" evidence="9">
    <location>
        <begin position="692"/>
        <end position="719"/>
    </location>
</feature>
<dbReference type="Pfam" id="PF00271">
    <property type="entry name" value="Helicase_C"/>
    <property type="match status" value="1"/>
</dbReference>
<dbReference type="FunFam" id="3.40.50.10810:FF:000015">
    <property type="entry name" value="lymphoid-specific helicase isoform X1"/>
    <property type="match status" value="1"/>
</dbReference>
<dbReference type="GO" id="GO:0034728">
    <property type="term" value="P:nucleosome organization"/>
    <property type="evidence" value="ECO:0007669"/>
    <property type="project" value="TreeGrafter"/>
</dbReference>
<evidence type="ECO:0000256" key="5">
    <source>
        <dbReference type="ARBA" id="ARBA00022806"/>
    </source>
</evidence>
<dbReference type="GO" id="GO:0003677">
    <property type="term" value="F:DNA binding"/>
    <property type="evidence" value="ECO:0007669"/>
    <property type="project" value="InterPro"/>
</dbReference>
<dbReference type="InterPro" id="IPR015195">
    <property type="entry name" value="SLIDE"/>
</dbReference>
<evidence type="ECO:0000256" key="3">
    <source>
        <dbReference type="ARBA" id="ARBA00022741"/>
    </source>
</evidence>
<dbReference type="InterPro" id="IPR000330">
    <property type="entry name" value="SNF2_N"/>
</dbReference>
<dbReference type="SMART" id="SM00487">
    <property type="entry name" value="DEXDc"/>
    <property type="match status" value="1"/>
</dbReference>
<dbReference type="SUPFAM" id="SSF52540">
    <property type="entry name" value="P-loop containing nucleoside triphosphate hydrolases"/>
    <property type="match status" value="2"/>
</dbReference>
<dbReference type="PANTHER" id="PTHR45623">
    <property type="entry name" value="CHROMODOMAIN-HELICASE-DNA-BINDING PROTEIN 3-RELATED-RELATED"/>
    <property type="match status" value="1"/>
</dbReference>
<feature type="domain" description="Helicase C-terminal" evidence="12">
    <location>
        <begin position="402"/>
        <end position="553"/>
    </location>
</feature>
<dbReference type="InterPro" id="IPR012942">
    <property type="entry name" value="SRR1-like"/>
</dbReference>
<reference evidence="14" key="1">
    <citation type="submission" date="2023-08" db="EMBL/GenBank/DDBJ databases">
        <title>Draft sequence of the Babesia gibsoni genome.</title>
        <authorList>
            <person name="Yamagishi J.Y."/>
            <person name="Xuan X.X."/>
        </authorList>
    </citation>
    <scope>NUCLEOTIDE SEQUENCE</scope>
    <source>
        <strain evidence="14">Azabu</strain>
    </source>
</reference>
<dbReference type="AlphaFoldDB" id="A0AAD8P9G3"/>
<evidence type="ECO:0000256" key="2">
    <source>
        <dbReference type="ARBA" id="ARBA00007025"/>
    </source>
</evidence>
<dbReference type="CDD" id="cd18793">
    <property type="entry name" value="SF2_C_SNF"/>
    <property type="match status" value="1"/>
</dbReference>
<accession>A0AAD8P9G3</accession>
<keyword evidence="8" id="KW-0539">Nucleus</keyword>
<evidence type="ECO:0000256" key="4">
    <source>
        <dbReference type="ARBA" id="ARBA00022801"/>
    </source>
</evidence>
<evidence type="ECO:0000259" key="13">
    <source>
        <dbReference type="PROSITE" id="PS51293"/>
    </source>
</evidence>
<evidence type="ECO:0000259" key="12">
    <source>
        <dbReference type="PROSITE" id="PS51194"/>
    </source>
</evidence>
<dbReference type="GO" id="GO:0016887">
    <property type="term" value="F:ATP hydrolysis activity"/>
    <property type="evidence" value="ECO:0007669"/>
    <property type="project" value="TreeGrafter"/>
</dbReference>
<dbReference type="Pfam" id="PF09111">
    <property type="entry name" value="SLIDE"/>
    <property type="match status" value="1"/>
</dbReference>
<dbReference type="InterPro" id="IPR002464">
    <property type="entry name" value="DNA/RNA_helicase_DEAH_CS"/>
</dbReference>
<dbReference type="GO" id="GO:0042393">
    <property type="term" value="F:histone binding"/>
    <property type="evidence" value="ECO:0007669"/>
    <property type="project" value="TreeGrafter"/>
</dbReference>
<keyword evidence="4" id="KW-0378">Hydrolase</keyword>
<evidence type="ECO:0000256" key="10">
    <source>
        <dbReference type="SAM" id="MobiDB-lite"/>
    </source>
</evidence>
<evidence type="ECO:0000256" key="7">
    <source>
        <dbReference type="ARBA" id="ARBA00023054"/>
    </source>
</evidence>
<keyword evidence="5" id="KW-0347">Helicase</keyword>
<dbReference type="Pfam" id="PF00176">
    <property type="entry name" value="SNF2-rel_dom"/>
    <property type="match status" value="1"/>
</dbReference>
<dbReference type="GO" id="GO:0000785">
    <property type="term" value="C:chromatin"/>
    <property type="evidence" value="ECO:0007669"/>
    <property type="project" value="TreeGrafter"/>
</dbReference>
<feature type="domain" description="Helicase ATP-binding" evidence="11">
    <location>
        <begin position="95"/>
        <end position="260"/>
    </location>
</feature>
<keyword evidence="3" id="KW-0547">Nucleotide-binding</keyword>
<comment type="similarity">
    <text evidence="2">Belongs to the SNF2/RAD54 helicase family.</text>
</comment>
<evidence type="ECO:0000256" key="1">
    <source>
        <dbReference type="ARBA" id="ARBA00004123"/>
    </source>
</evidence>
<comment type="subcellular location">
    <subcellularLocation>
        <location evidence="1">Nucleus</location>
    </subcellularLocation>
</comment>
<dbReference type="Pfam" id="PF07985">
    <property type="entry name" value="SRR1"/>
    <property type="match status" value="1"/>
</dbReference>
<name>A0AAD8P9G3_BABGI</name>
<feature type="region of interest" description="Disordered" evidence="10">
    <location>
        <begin position="1"/>
        <end position="22"/>
    </location>
</feature>
<dbReference type="InterPro" id="IPR017884">
    <property type="entry name" value="SANT_dom"/>
</dbReference>
<proteinExistence type="inferred from homology"/>
<dbReference type="InterPro" id="IPR027417">
    <property type="entry name" value="P-loop_NTPase"/>
</dbReference>
<comment type="caution">
    <text evidence="14">The sequence shown here is derived from an EMBL/GenBank/DDBJ whole genome shotgun (WGS) entry which is preliminary data.</text>
</comment>
<dbReference type="GO" id="GO:0140658">
    <property type="term" value="F:ATP-dependent chromatin remodeler activity"/>
    <property type="evidence" value="ECO:0007669"/>
    <property type="project" value="TreeGrafter"/>
</dbReference>
<dbReference type="Gene3D" id="3.40.50.10810">
    <property type="entry name" value="Tandem AAA-ATPase domain"/>
    <property type="match status" value="1"/>
</dbReference>
<dbReference type="GO" id="GO:0003682">
    <property type="term" value="F:chromatin binding"/>
    <property type="evidence" value="ECO:0007669"/>
    <property type="project" value="TreeGrafter"/>
</dbReference>
<evidence type="ECO:0000256" key="8">
    <source>
        <dbReference type="ARBA" id="ARBA00023242"/>
    </source>
</evidence>
<evidence type="ECO:0000259" key="11">
    <source>
        <dbReference type="PROSITE" id="PS51192"/>
    </source>
</evidence>
<dbReference type="PROSITE" id="PS51293">
    <property type="entry name" value="SANT"/>
    <property type="match status" value="1"/>
</dbReference>
<gene>
    <name evidence="14" type="ORF">BgAZ_204410</name>
</gene>
<keyword evidence="6" id="KW-0067">ATP-binding</keyword>
<dbReference type="PROSITE" id="PS00690">
    <property type="entry name" value="DEAH_ATP_HELICASE"/>
    <property type="match status" value="1"/>
</dbReference>
<evidence type="ECO:0000256" key="9">
    <source>
        <dbReference type="SAM" id="Coils"/>
    </source>
</evidence>
<dbReference type="InterPro" id="IPR038718">
    <property type="entry name" value="SNF2-like_sf"/>
</dbReference>
<dbReference type="InterPro" id="IPR049730">
    <property type="entry name" value="SNF2/RAD54-like_C"/>
</dbReference>
<dbReference type="InterPro" id="IPR009057">
    <property type="entry name" value="Homeodomain-like_sf"/>
</dbReference>
<dbReference type="GO" id="GO:0004386">
    <property type="term" value="F:helicase activity"/>
    <property type="evidence" value="ECO:0007669"/>
    <property type="project" value="UniProtKB-KW"/>
</dbReference>
<evidence type="ECO:0000256" key="6">
    <source>
        <dbReference type="ARBA" id="ARBA00022840"/>
    </source>
</evidence>
<evidence type="ECO:0000313" key="15">
    <source>
        <dbReference type="Proteomes" id="UP001230268"/>
    </source>
</evidence>
<dbReference type="EMBL" id="JAVEPI010000002">
    <property type="protein sequence ID" value="KAK1443565.1"/>
    <property type="molecule type" value="Genomic_DNA"/>
</dbReference>
<dbReference type="Gene3D" id="1.10.10.60">
    <property type="entry name" value="Homeodomain-like"/>
    <property type="match status" value="2"/>
</dbReference>
<dbReference type="Proteomes" id="UP001230268">
    <property type="component" value="Unassembled WGS sequence"/>
</dbReference>
<dbReference type="SUPFAM" id="SSF46689">
    <property type="entry name" value="Homeodomain-like"/>
    <property type="match status" value="2"/>
</dbReference>
<dbReference type="SMART" id="SM00490">
    <property type="entry name" value="HELICc"/>
    <property type="match status" value="1"/>
</dbReference>
<keyword evidence="7 9" id="KW-0175">Coiled coil</keyword>
<keyword evidence="15" id="KW-1185">Reference proteome</keyword>
<evidence type="ECO:0000313" key="14">
    <source>
        <dbReference type="EMBL" id="KAK1443565.1"/>
    </source>
</evidence>
<protein>
    <submittedName>
        <fullName evidence="14">Chromodomain-helicase-DNA-binding protein 3-related protein</fullName>
    </submittedName>
</protein>
<dbReference type="GO" id="GO:0005634">
    <property type="term" value="C:nucleus"/>
    <property type="evidence" value="ECO:0007669"/>
    <property type="project" value="UniProtKB-SubCell"/>
</dbReference>
<dbReference type="Gene3D" id="3.40.50.300">
    <property type="entry name" value="P-loop containing nucleotide triphosphate hydrolases"/>
    <property type="match status" value="1"/>
</dbReference>
<feature type="domain" description="SANT" evidence="13">
    <location>
        <begin position="723"/>
        <end position="775"/>
    </location>
</feature>
<dbReference type="PROSITE" id="PS51192">
    <property type="entry name" value="HELICASE_ATP_BIND_1"/>
    <property type="match status" value="1"/>
</dbReference>
<organism evidence="14 15">
    <name type="scientific">Babesia gibsoni</name>
    <dbReference type="NCBI Taxonomy" id="33632"/>
    <lineage>
        <taxon>Eukaryota</taxon>
        <taxon>Sar</taxon>
        <taxon>Alveolata</taxon>
        <taxon>Apicomplexa</taxon>
        <taxon>Aconoidasida</taxon>
        <taxon>Piroplasmida</taxon>
        <taxon>Babesiidae</taxon>
        <taxon>Babesia</taxon>
    </lineage>
</organism>
<dbReference type="PANTHER" id="PTHR45623:SF49">
    <property type="entry name" value="SWI_SNF-RELATED MATRIX-ASSOCIATED ACTIN-DEPENDENT REGULATOR OF CHROMATIN SUBFAMILY A MEMBER 5"/>
    <property type="match status" value="1"/>
</dbReference>
<dbReference type="GO" id="GO:0005524">
    <property type="term" value="F:ATP binding"/>
    <property type="evidence" value="ECO:0007669"/>
    <property type="project" value="UniProtKB-KW"/>
</dbReference>
<dbReference type="InterPro" id="IPR001650">
    <property type="entry name" value="Helicase_C-like"/>
</dbReference>